<gene>
    <name evidence="1" type="ORF">G3576_27940</name>
</gene>
<proteinExistence type="predicted"/>
<organism evidence="1 2">
    <name type="scientific">Falsiroseomonas algicola</name>
    <dbReference type="NCBI Taxonomy" id="2716930"/>
    <lineage>
        <taxon>Bacteria</taxon>
        <taxon>Pseudomonadati</taxon>
        <taxon>Pseudomonadota</taxon>
        <taxon>Alphaproteobacteria</taxon>
        <taxon>Acetobacterales</taxon>
        <taxon>Roseomonadaceae</taxon>
        <taxon>Falsiroseomonas</taxon>
    </lineage>
</organism>
<evidence type="ECO:0000313" key="2">
    <source>
        <dbReference type="Proteomes" id="UP000475385"/>
    </source>
</evidence>
<dbReference type="InterPro" id="IPR029060">
    <property type="entry name" value="PIN-like_dom_sf"/>
</dbReference>
<dbReference type="AlphaFoldDB" id="A0A6M1LUZ7"/>
<comment type="caution">
    <text evidence="1">The sequence shown here is derived from an EMBL/GenBank/DDBJ whole genome shotgun (WGS) entry which is preliminary data.</text>
</comment>
<keyword evidence="2" id="KW-1185">Reference proteome</keyword>
<dbReference type="EMBL" id="JAAIKB010000020">
    <property type="protein sequence ID" value="NGM23869.1"/>
    <property type="molecule type" value="Genomic_DNA"/>
</dbReference>
<evidence type="ECO:0000313" key="1">
    <source>
        <dbReference type="EMBL" id="NGM23869.1"/>
    </source>
</evidence>
<protein>
    <submittedName>
        <fullName evidence="1">Type II toxin-antitoxin system VapC family toxin</fullName>
    </submittedName>
</protein>
<dbReference type="Gene3D" id="3.40.50.1010">
    <property type="entry name" value="5'-nuclease"/>
    <property type="match status" value="1"/>
</dbReference>
<dbReference type="Proteomes" id="UP000475385">
    <property type="component" value="Unassembled WGS sequence"/>
</dbReference>
<reference evidence="1 2" key="1">
    <citation type="submission" date="2020-02" db="EMBL/GenBank/DDBJ databases">
        <authorList>
            <person name="Kim H.M."/>
            <person name="Jeon C.O."/>
        </authorList>
    </citation>
    <scope>NUCLEOTIDE SEQUENCE [LARGE SCALE GENOMIC DNA]</scope>
    <source>
        <strain evidence="1 2">PeD5</strain>
    </source>
</reference>
<reference evidence="1 2" key="2">
    <citation type="submission" date="2020-03" db="EMBL/GenBank/DDBJ databases">
        <title>Roseomonas stagni sp. nov., isolated from pond water in Japan.</title>
        <authorList>
            <person name="Furuhata K."/>
            <person name="Miyamoto H."/>
            <person name="Goto K."/>
        </authorList>
    </citation>
    <scope>NUCLEOTIDE SEQUENCE [LARGE SCALE GENOMIC DNA]</scope>
    <source>
        <strain evidence="1 2">PeD5</strain>
    </source>
</reference>
<accession>A0A6M1LUZ7</accession>
<sequence>MTMAAGTTGAESAGDALVHDPDATTRSLALRDLADLPYDPAAFGADLPVMLDTSAYIDQLKGRLPGRILRFVAGRSLLHAGTALQEIAISIGMMDPGHPDTTRHRAPLLRLLETIRLRDCVAPSPAAWTEAGMLAGILARTQFGLARAKGTLSAEQACCQRGERRRLLNDALIFLTAQEQGAVLVTANRRDMDLLLRFGRGARVLLYNPGAV</sequence>
<dbReference type="SUPFAM" id="SSF88723">
    <property type="entry name" value="PIN domain-like"/>
    <property type="match status" value="1"/>
</dbReference>
<name>A0A6M1LUZ7_9PROT</name>